<dbReference type="Gene3D" id="3.10.10.10">
    <property type="entry name" value="HIV Type 1 Reverse Transcriptase, subunit A, domain 1"/>
    <property type="match status" value="1"/>
</dbReference>
<evidence type="ECO:0000313" key="11">
    <source>
        <dbReference type="Proteomes" id="UP000019763"/>
    </source>
</evidence>
<evidence type="ECO:0000256" key="5">
    <source>
        <dbReference type="ARBA" id="ARBA00022759"/>
    </source>
</evidence>
<organism evidence="10 11">
    <name type="scientific">Gregarina niphandrodes</name>
    <name type="common">Septate eugregarine</name>
    <dbReference type="NCBI Taxonomy" id="110365"/>
    <lineage>
        <taxon>Eukaryota</taxon>
        <taxon>Sar</taxon>
        <taxon>Alveolata</taxon>
        <taxon>Apicomplexa</taxon>
        <taxon>Conoidasida</taxon>
        <taxon>Gregarinasina</taxon>
        <taxon>Eugregarinorida</taxon>
        <taxon>Gregarinidae</taxon>
        <taxon>Gregarina</taxon>
    </lineage>
</organism>
<dbReference type="InterPro" id="IPR000477">
    <property type="entry name" value="RT_dom"/>
</dbReference>
<comment type="caution">
    <text evidence="10">The sequence shown here is derived from an EMBL/GenBank/DDBJ whole genome shotgun (WGS) entry which is preliminary data.</text>
</comment>
<dbReference type="GO" id="GO:0006508">
    <property type="term" value="P:proteolysis"/>
    <property type="evidence" value="ECO:0007669"/>
    <property type="project" value="UniProtKB-KW"/>
</dbReference>
<dbReference type="InterPro" id="IPR043128">
    <property type="entry name" value="Rev_trsase/Diguanyl_cyclase"/>
</dbReference>
<name>A0A023AXC1_GRENI</name>
<evidence type="ECO:0000256" key="2">
    <source>
        <dbReference type="ARBA" id="ARBA00022679"/>
    </source>
</evidence>
<evidence type="ECO:0000259" key="9">
    <source>
        <dbReference type="PROSITE" id="PS50878"/>
    </source>
</evidence>
<dbReference type="eggNOG" id="KOG0017">
    <property type="taxonomic scope" value="Eukaryota"/>
</dbReference>
<dbReference type="Proteomes" id="UP000019763">
    <property type="component" value="Unassembled WGS sequence"/>
</dbReference>
<keyword evidence="1" id="KW-0645">Protease</keyword>
<dbReference type="Gene3D" id="3.30.70.270">
    <property type="match status" value="1"/>
</dbReference>
<dbReference type="GO" id="GO:0003964">
    <property type="term" value="F:RNA-directed DNA polymerase activity"/>
    <property type="evidence" value="ECO:0007669"/>
    <property type="project" value="UniProtKB-KW"/>
</dbReference>
<dbReference type="EMBL" id="AFNH02001678">
    <property type="protein sequence ID" value="EZG42875.1"/>
    <property type="molecule type" value="Genomic_DNA"/>
</dbReference>
<evidence type="ECO:0000256" key="6">
    <source>
        <dbReference type="ARBA" id="ARBA00022801"/>
    </source>
</evidence>
<keyword evidence="5" id="KW-0255">Endonuclease</keyword>
<feature type="domain" description="Reverse transcriptase" evidence="9">
    <location>
        <begin position="1"/>
        <end position="104"/>
    </location>
</feature>
<dbReference type="AlphaFoldDB" id="A0A023AXC1"/>
<evidence type="ECO:0000256" key="8">
    <source>
        <dbReference type="SAM" id="Phobius"/>
    </source>
</evidence>
<accession>A0A023AXC1</accession>
<gene>
    <name evidence="10" type="ORF">GNI_213750</name>
</gene>
<dbReference type="PANTHER" id="PTHR24559:SF444">
    <property type="entry name" value="REVERSE TRANSCRIPTASE DOMAIN-CONTAINING PROTEIN"/>
    <property type="match status" value="1"/>
</dbReference>
<keyword evidence="8" id="KW-0812">Transmembrane</keyword>
<dbReference type="InterPro" id="IPR053134">
    <property type="entry name" value="RNA-dir_DNA_polymerase"/>
</dbReference>
<dbReference type="GO" id="GO:0008233">
    <property type="term" value="F:peptidase activity"/>
    <property type="evidence" value="ECO:0007669"/>
    <property type="project" value="UniProtKB-KW"/>
</dbReference>
<keyword evidence="3" id="KW-0548">Nucleotidyltransferase</keyword>
<feature type="transmembrane region" description="Helical" evidence="8">
    <location>
        <begin position="122"/>
        <end position="143"/>
    </location>
</feature>
<reference evidence="10" key="1">
    <citation type="submission" date="2013-12" db="EMBL/GenBank/DDBJ databases">
        <authorList>
            <person name="Omoto C.K."/>
            <person name="Sibley D."/>
            <person name="Venepally P."/>
            <person name="Hadjithomas M."/>
            <person name="Karamycheva S."/>
            <person name="Brunk B."/>
            <person name="Roos D."/>
            <person name="Caler E."/>
            <person name="Lorenzi H."/>
        </authorList>
    </citation>
    <scope>NUCLEOTIDE SEQUENCE</scope>
</reference>
<evidence type="ECO:0000313" key="10">
    <source>
        <dbReference type="EMBL" id="EZG42875.1"/>
    </source>
</evidence>
<dbReference type="GO" id="GO:0004519">
    <property type="term" value="F:endonuclease activity"/>
    <property type="evidence" value="ECO:0007669"/>
    <property type="project" value="UniProtKB-KW"/>
</dbReference>
<sequence>MKEEDIAKTVFKTPTGLYEFLVMPFGLVNAPATFQRMVENLFGDLYWSGVLVYLDDIRIHAATLERILELLVEVLARLKNSGLRLRLSKCSFLPNQIEYLGHTITEGQIAPQTRKIEDLRMLTTPFTSISLLLVRCFVLVFSLSPPKKPP</sequence>
<dbReference type="InterPro" id="IPR043502">
    <property type="entry name" value="DNA/RNA_pol_sf"/>
</dbReference>
<evidence type="ECO:0000256" key="4">
    <source>
        <dbReference type="ARBA" id="ARBA00022722"/>
    </source>
</evidence>
<dbReference type="FunFam" id="3.10.10.10:FF:000007">
    <property type="entry name" value="Retrovirus-related Pol polyprotein from transposon 17.6-like Protein"/>
    <property type="match status" value="1"/>
</dbReference>
<evidence type="ECO:0000256" key="7">
    <source>
        <dbReference type="ARBA" id="ARBA00022918"/>
    </source>
</evidence>
<dbReference type="CDD" id="cd01647">
    <property type="entry name" value="RT_LTR"/>
    <property type="match status" value="1"/>
</dbReference>
<keyword evidence="11" id="KW-1185">Reference proteome</keyword>
<evidence type="ECO:0000256" key="1">
    <source>
        <dbReference type="ARBA" id="ARBA00022670"/>
    </source>
</evidence>
<dbReference type="FunFam" id="3.30.70.270:FF:000003">
    <property type="entry name" value="Transposon Ty3-G Gag-Pol polyprotein"/>
    <property type="match status" value="1"/>
</dbReference>
<dbReference type="SUPFAM" id="SSF56672">
    <property type="entry name" value="DNA/RNA polymerases"/>
    <property type="match status" value="1"/>
</dbReference>
<dbReference type="OMA" id="RDFAPIY"/>
<keyword evidence="8" id="KW-1133">Transmembrane helix</keyword>
<keyword evidence="7 10" id="KW-0695">RNA-directed DNA polymerase</keyword>
<dbReference type="RefSeq" id="XP_011133846.1">
    <property type="nucleotide sequence ID" value="XM_011135544.1"/>
</dbReference>
<dbReference type="GeneID" id="22916531"/>
<dbReference type="PROSITE" id="PS50878">
    <property type="entry name" value="RT_POL"/>
    <property type="match status" value="1"/>
</dbReference>
<keyword evidence="2" id="KW-0808">Transferase</keyword>
<keyword evidence="4" id="KW-0540">Nuclease</keyword>
<keyword evidence="8" id="KW-0472">Membrane</keyword>
<protein>
    <submittedName>
        <fullName evidence="10">Reverse transcriptase</fullName>
    </submittedName>
</protein>
<evidence type="ECO:0000256" key="3">
    <source>
        <dbReference type="ARBA" id="ARBA00022695"/>
    </source>
</evidence>
<dbReference type="PANTHER" id="PTHR24559">
    <property type="entry name" value="TRANSPOSON TY3-I GAG-POL POLYPROTEIN"/>
    <property type="match status" value="1"/>
</dbReference>
<dbReference type="VEuPathDB" id="CryptoDB:GNI_213750"/>
<dbReference type="Pfam" id="PF00078">
    <property type="entry name" value="RVT_1"/>
    <property type="match status" value="1"/>
</dbReference>
<keyword evidence="6" id="KW-0378">Hydrolase</keyword>
<proteinExistence type="predicted"/>
<dbReference type="OrthoDB" id="2013610at2759"/>